<dbReference type="Pfam" id="PF17168">
    <property type="entry name" value="DUF5127"/>
    <property type="match status" value="1"/>
</dbReference>
<dbReference type="Proteomes" id="UP000799766">
    <property type="component" value="Unassembled WGS sequence"/>
</dbReference>
<evidence type="ECO:0000259" key="3">
    <source>
        <dbReference type="Pfam" id="PF16335"/>
    </source>
</evidence>
<dbReference type="GO" id="GO:0003824">
    <property type="term" value="F:catalytic activity"/>
    <property type="evidence" value="ECO:0007669"/>
    <property type="project" value="UniProtKB-ARBA"/>
</dbReference>
<name>A0A6A6NWB3_9PEZI</name>
<dbReference type="AlphaFoldDB" id="A0A6A6NWB3"/>
<dbReference type="InterPro" id="IPR012341">
    <property type="entry name" value="6hp_glycosidase-like_sf"/>
</dbReference>
<dbReference type="EMBL" id="MU001685">
    <property type="protein sequence ID" value="KAF2455999.1"/>
    <property type="molecule type" value="Genomic_DNA"/>
</dbReference>
<sequence>MYVLLCLLLQALGAAAQSGQPTYSPARPPAVPLAVHSPYTSAWSSTANGGTLNSNDVIFWTGQRLGWEGVITVDGVAYEWMGRGFQALPSMPSVKTAEPLAVAYDSQSSNFTFAAGPVEVTARFFSPVAPQDLCRTSVPLSYLEVSYAAADNATHDVQLYGDVDASWNNFAASANVDFALHADEAVVGDEGRISDAALFSWTYRLSQEYDFSEVNDFPQWGLFAYSTAPGEANSFTYQSGDAIDLRFNYVMDQVLTNEQSGSEIFAFSHDFGSSTSGSALYTVGTIQDPVINYLTSAGLEHLRPWWTTCYSSDPLDLIAFHYDDFSNALEMGAQWESRLKQDVDAYYKTSGGNFSSGGAPTVPPTWSNDTTNGTMSDYTYGVDQLGQHYMFDSGNAYGFLDLEGEAGIAIPDVSEASSYYAIVALSARQTLGAYVLTTPPELACSYGGTSFNMSEPFMFQKEISSNGNMNTVDVLYPAMPFFLYANPDMMRYSMNPLFLLQESGFYPKAYSMHDIGANFPNATSHVEGNDEAMPVEESGNMILMSYAYYKFSGDSVYLADHYDKLSQWANFLIEYTLIPFEQLSTDDFLGTLENQTNLAIKGIVGLEAMAGIARVVGNDQDAANFSSTSADYYDQWEDFAIAPSGEHTVLAYQWHSSWGLLYNSYPDKLLNLGVISQDVYDMQSAWYARVSQLFGLPLDNRHSLTKSDWELWTAATCAPATRRLIVDAVAYWLNNTSTDLPFTDLYDTIATGGYPQQSIRFIARPVAGGHFALLAMLKAGIDSDTGTGLGGFPLNSTEPVVESRPLPVLPAVTPSRVPSQVLASGSFTTSTSVIVTTTLM</sequence>
<feature type="domain" description="Glutaminase A N-terminal" evidence="4">
    <location>
        <begin position="108"/>
        <end position="342"/>
    </location>
</feature>
<keyword evidence="6" id="KW-1185">Reference proteome</keyword>
<keyword evidence="1" id="KW-0732">Signal</keyword>
<dbReference type="InterPro" id="IPR052743">
    <property type="entry name" value="Glutaminase_GtaA"/>
</dbReference>
<evidence type="ECO:0000259" key="2">
    <source>
        <dbReference type="Pfam" id="PF16334"/>
    </source>
</evidence>
<dbReference type="InterPro" id="IPR032514">
    <property type="entry name" value="GtaA_central"/>
</dbReference>
<dbReference type="InterPro" id="IPR008928">
    <property type="entry name" value="6-hairpin_glycosidase_sf"/>
</dbReference>
<evidence type="ECO:0000259" key="4">
    <source>
        <dbReference type="Pfam" id="PF17168"/>
    </source>
</evidence>
<dbReference type="SUPFAM" id="SSF48208">
    <property type="entry name" value="Six-hairpin glycosidases"/>
    <property type="match status" value="1"/>
</dbReference>
<dbReference type="PANTHER" id="PTHR31987:SF1">
    <property type="entry name" value="GLUTAMINASE A"/>
    <property type="match status" value="1"/>
</dbReference>
<evidence type="ECO:0000313" key="5">
    <source>
        <dbReference type="EMBL" id="KAF2455999.1"/>
    </source>
</evidence>
<protein>
    <recommendedName>
        <fullName evidence="7">Glutaminase A</fullName>
    </recommendedName>
</protein>
<feature type="chain" id="PRO_5025656290" description="Glutaminase A" evidence="1">
    <location>
        <begin position="17"/>
        <end position="840"/>
    </location>
</feature>
<dbReference type="PANTHER" id="PTHR31987">
    <property type="entry name" value="GLUTAMINASE A-RELATED"/>
    <property type="match status" value="1"/>
</dbReference>
<reference evidence="5" key="1">
    <citation type="journal article" date="2020" name="Stud. Mycol.">
        <title>101 Dothideomycetes genomes: a test case for predicting lifestyles and emergence of pathogens.</title>
        <authorList>
            <person name="Haridas S."/>
            <person name="Albert R."/>
            <person name="Binder M."/>
            <person name="Bloem J."/>
            <person name="Labutti K."/>
            <person name="Salamov A."/>
            <person name="Andreopoulos B."/>
            <person name="Baker S."/>
            <person name="Barry K."/>
            <person name="Bills G."/>
            <person name="Bluhm B."/>
            <person name="Cannon C."/>
            <person name="Castanera R."/>
            <person name="Culley D."/>
            <person name="Daum C."/>
            <person name="Ezra D."/>
            <person name="Gonzalez J."/>
            <person name="Henrissat B."/>
            <person name="Kuo A."/>
            <person name="Liang C."/>
            <person name="Lipzen A."/>
            <person name="Lutzoni F."/>
            <person name="Magnuson J."/>
            <person name="Mondo S."/>
            <person name="Nolan M."/>
            <person name="Ohm R."/>
            <person name="Pangilinan J."/>
            <person name="Park H.-J."/>
            <person name="Ramirez L."/>
            <person name="Alfaro M."/>
            <person name="Sun H."/>
            <person name="Tritt A."/>
            <person name="Yoshinaga Y."/>
            <person name="Zwiers L.-H."/>
            <person name="Turgeon B."/>
            <person name="Goodwin S."/>
            <person name="Spatafora J."/>
            <person name="Crous P."/>
            <person name="Grigoriev I."/>
        </authorList>
    </citation>
    <scope>NUCLEOTIDE SEQUENCE</scope>
    <source>
        <strain evidence="5">ATCC 16933</strain>
    </source>
</reference>
<accession>A0A6A6NWB3</accession>
<dbReference type="GO" id="GO:0005975">
    <property type="term" value="P:carbohydrate metabolic process"/>
    <property type="evidence" value="ECO:0007669"/>
    <property type="project" value="InterPro"/>
</dbReference>
<feature type="signal peptide" evidence="1">
    <location>
        <begin position="1"/>
        <end position="16"/>
    </location>
</feature>
<dbReference type="Pfam" id="PF16335">
    <property type="entry name" value="GtaA_6_Hairpin"/>
    <property type="match status" value="1"/>
</dbReference>
<evidence type="ECO:0000256" key="1">
    <source>
        <dbReference type="SAM" id="SignalP"/>
    </source>
</evidence>
<feature type="domain" description="DUF4964" evidence="2">
    <location>
        <begin position="23"/>
        <end position="83"/>
    </location>
</feature>
<dbReference type="InterPro" id="IPR032515">
    <property type="entry name" value="DUF4964"/>
</dbReference>
<dbReference type="OrthoDB" id="431715at2759"/>
<gene>
    <name evidence="5" type="ORF">BDY21DRAFT_65560</name>
</gene>
<feature type="domain" description="Glutaminase A central" evidence="3">
    <location>
        <begin position="417"/>
        <end position="774"/>
    </location>
</feature>
<evidence type="ECO:0000313" key="6">
    <source>
        <dbReference type="Proteomes" id="UP000799766"/>
    </source>
</evidence>
<organism evidence="5 6">
    <name type="scientific">Lineolata rhizophorae</name>
    <dbReference type="NCBI Taxonomy" id="578093"/>
    <lineage>
        <taxon>Eukaryota</taxon>
        <taxon>Fungi</taxon>
        <taxon>Dikarya</taxon>
        <taxon>Ascomycota</taxon>
        <taxon>Pezizomycotina</taxon>
        <taxon>Dothideomycetes</taxon>
        <taxon>Dothideomycetes incertae sedis</taxon>
        <taxon>Lineolatales</taxon>
        <taxon>Lineolataceae</taxon>
        <taxon>Lineolata</taxon>
    </lineage>
</organism>
<proteinExistence type="predicted"/>
<dbReference type="Gene3D" id="1.50.10.10">
    <property type="match status" value="1"/>
</dbReference>
<dbReference type="InterPro" id="IPR033433">
    <property type="entry name" value="GtaA_N"/>
</dbReference>
<dbReference type="Pfam" id="PF16334">
    <property type="entry name" value="DUF4964"/>
    <property type="match status" value="1"/>
</dbReference>
<evidence type="ECO:0008006" key="7">
    <source>
        <dbReference type="Google" id="ProtNLM"/>
    </source>
</evidence>